<evidence type="ECO:0000256" key="1">
    <source>
        <dbReference type="SAM" id="MobiDB-lite"/>
    </source>
</evidence>
<sequence length="151" mass="17320">MMTASQADGSRLSKTPRKLQRRKRMMRMRAEILRMKSRRPSKPTFVTLAIVGLLMSGCEDFTRFKQERYECSGNRHGLLEIDIRETKVGDEVAVSFTDGPKMMTLTESSDKAFTLTKDQLILRIDRGSGTVRLTRGSRYLNISCSKSEFRM</sequence>
<dbReference type="EMBL" id="DQ068068">
    <property type="protein sequence ID" value="AAY87280.1"/>
    <property type="molecule type" value="Genomic_DNA"/>
</dbReference>
<protein>
    <submittedName>
        <fullName evidence="2">Uncharacterized protein</fullName>
    </submittedName>
</protein>
<accession>Q4JMN3</accession>
<feature type="region of interest" description="Disordered" evidence="1">
    <location>
        <begin position="1"/>
        <end position="23"/>
    </location>
</feature>
<organism evidence="2">
    <name type="scientific">uncultured bacterium BAC17H8</name>
    <dbReference type="NCBI Taxonomy" id="332980"/>
    <lineage>
        <taxon>Bacteria</taxon>
        <taxon>environmental samples</taxon>
    </lineage>
</organism>
<feature type="compositionally biased region" description="Basic residues" evidence="1">
    <location>
        <begin position="14"/>
        <end position="23"/>
    </location>
</feature>
<evidence type="ECO:0000313" key="2">
    <source>
        <dbReference type="EMBL" id="AAY87280.1"/>
    </source>
</evidence>
<reference evidence="2" key="1">
    <citation type="journal article" date="2005" name="PLoS Biol.">
        <title>New insights into metabolic properties of marine bacteria encoding proteorhodopsins.</title>
        <authorList>
            <person name="Sabehi G."/>
            <person name="Loy A."/>
            <person name="Jung K.H."/>
            <person name="Partha R."/>
            <person name="Spudich J.L."/>
            <person name="Isaacson T."/>
            <person name="Hirschberg J."/>
            <person name="Wagner M."/>
            <person name="Beja O."/>
        </authorList>
    </citation>
    <scope>NUCLEOTIDE SEQUENCE</scope>
</reference>
<proteinExistence type="predicted"/>
<dbReference type="AlphaFoldDB" id="Q4JMN3"/>
<name>Q4JMN3_9BACT</name>